<feature type="transmembrane region" description="Helical" evidence="1">
    <location>
        <begin position="87"/>
        <end position="112"/>
    </location>
</feature>
<proteinExistence type="predicted"/>
<feature type="non-terminal residue" evidence="2">
    <location>
        <position position="1"/>
    </location>
</feature>
<gene>
    <name evidence="2" type="ORF">PCOR1329_LOCUS59128</name>
</gene>
<accession>A0ABN9VQD7</accession>
<name>A0ABN9VQD7_9DINO</name>
<dbReference type="Proteomes" id="UP001189429">
    <property type="component" value="Unassembled WGS sequence"/>
</dbReference>
<feature type="non-terminal residue" evidence="2">
    <location>
        <position position="396"/>
    </location>
</feature>
<sequence>AEAEVRRTHTLALNFWGPQRLASMISALSALVPELGRSLGTGLAVWAARGDPAVCPVCTCEPTLQCPDLHCHCSVLRGDSQSGPSTAVLVACVVGATLAGASVGAAGAWAVLRLRSLSAGPSAGHAESDELGEEARAQVRALPHPSVAAAGVAVGDFIGVQHSVAGRALIHERVVVALNPGAPGTASIITVDGDECDEQLVGTADVRHWELLLGGAPGGVFPRAPAARHSRFRAIPTAAALTAAAGRACARQGLAAPAGPVVPNVAGRVLAGAAPAAPAAGVPAALPGAAPGPEAGSLGAVVAALGGHACGAAEGALALAPAPAAAAAACGPAAPGAEGALLAPAGPSALAAAPAVLAAAAGQRVMPPLASPGGDARIFAIVRDVRGVRHADFRSM</sequence>
<evidence type="ECO:0000313" key="3">
    <source>
        <dbReference type="Proteomes" id="UP001189429"/>
    </source>
</evidence>
<comment type="caution">
    <text evidence="2">The sequence shown here is derived from an EMBL/GenBank/DDBJ whole genome shotgun (WGS) entry which is preliminary data.</text>
</comment>
<reference evidence="2" key="1">
    <citation type="submission" date="2023-10" db="EMBL/GenBank/DDBJ databases">
        <authorList>
            <person name="Chen Y."/>
            <person name="Shah S."/>
            <person name="Dougan E. K."/>
            <person name="Thang M."/>
            <person name="Chan C."/>
        </authorList>
    </citation>
    <scope>NUCLEOTIDE SEQUENCE [LARGE SCALE GENOMIC DNA]</scope>
</reference>
<keyword evidence="3" id="KW-1185">Reference proteome</keyword>
<keyword evidence="1" id="KW-0472">Membrane</keyword>
<protein>
    <recommendedName>
        <fullName evidence="4">RING-type E3 ubiquitin transferase</fullName>
    </recommendedName>
</protein>
<dbReference type="EMBL" id="CAUYUJ010017360">
    <property type="protein sequence ID" value="CAK0874137.1"/>
    <property type="molecule type" value="Genomic_DNA"/>
</dbReference>
<keyword evidence="1" id="KW-0812">Transmembrane</keyword>
<organism evidence="2 3">
    <name type="scientific">Prorocentrum cordatum</name>
    <dbReference type="NCBI Taxonomy" id="2364126"/>
    <lineage>
        <taxon>Eukaryota</taxon>
        <taxon>Sar</taxon>
        <taxon>Alveolata</taxon>
        <taxon>Dinophyceae</taxon>
        <taxon>Prorocentrales</taxon>
        <taxon>Prorocentraceae</taxon>
        <taxon>Prorocentrum</taxon>
    </lineage>
</organism>
<keyword evidence="1" id="KW-1133">Transmembrane helix</keyword>
<evidence type="ECO:0000313" key="2">
    <source>
        <dbReference type="EMBL" id="CAK0874137.1"/>
    </source>
</evidence>
<evidence type="ECO:0008006" key="4">
    <source>
        <dbReference type="Google" id="ProtNLM"/>
    </source>
</evidence>
<evidence type="ECO:0000256" key="1">
    <source>
        <dbReference type="SAM" id="Phobius"/>
    </source>
</evidence>